<reference evidence="2 3" key="1">
    <citation type="submission" date="2022-10" db="EMBL/GenBank/DDBJ databases">
        <title>High-quality genome sequences of two octocoral-associated bacteria, Endozoicomonas euniceicola EF212 and Endozoicomonas gorgoniicola PS125.</title>
        <authorList>
            <person name="Chiou Y.-J."/>
            <person name="Chen Y.-H."/>
        </authorList>
    </citation>
    <scope>NUCLEOTIDE SEQUENCE [LARGE SCALE GENOMIC DNA]</scope>
    <source>
        <strain evidence="2 3">PS125</strain>
    </source>
</reference>
<proteinExistence type="predicted"/>
<evidence type="ECO:0000256" key="1">
    <source>
        <dbReference type="SAM" id="MobiDB-lite"/>
    </source>
</evidence>
<sequence>MLHNHKYFLLLLFTLFGVLLNSFPVVAEKKTYEYKIKGNDEPVLLTEEGEEGDSDGRTYRFSSLTHYYLRMESQEGVSYNNCNCDDCSHEASSSSQSQGHRTSCPAHSIFSYRFSVDRTGNTEANADPERNNAEGGKTMAMNLNDILRPLIEYFKSHRGSRKITEYFFEDSRQRTLERLRVSTSTCFPNCRKTVCQSCQSHFLPTAAYFSKRMAVFIPPAVLINSPDSETPDISPLAYILNPDSTSDGQGYPEEISFELLFLRMDDAQSSREVEDGIVGNYRINLFDGQFRLTIPRENASDFEVTGNIFPEPFERPRFERRPLGGPPRRRMDSMFIPSMDPPEGPRFGGYHSHIMRRGESMTEEERRQFRLLPKADAPEVPIESATLPDPDEGSNSGIMVYEATVILLFLILTFSEWADI</sequence>
<dbReference type="Proteomes" id="UP001209854">
    <property type="component" value="Unassembled WGS sequence"/>
</dbReference>
<gene>
    <name evidence="2" type="ORF">NX722_14655</name>
</gene>
<dbReference type="EMBL" id="JAPFCC010000001">
    <property type="protein sequence ID" value="MCW7553843.1"/>
    <property type="molecule type" value="Genomic_DNA"/>
</dbReference>
<dbReference type="RefSeq" id="WP_262563583.1">
    <property type="nucleotide sequence ID" value="NZ_JAPFCC010000001.1"/>
</dbReference>
<evidence type="ECO:0000313" key="3">
    <source>
        <dbReference type="Proteomes" id="UP001209854"/>
    </source>
</evidence>
<comment type="caution">
    <text evidence="2">The sequence shown here is derived from an EMBL/GenBank/DDBJ whole genome shotgun (WGS) entry which is preliminary data.</text>
</comment>
<protein>
    <submittedName>
        <fullName evidence="2">Uncharacterized protein</fullName>
    </submittedName>
</protein>
<accession>A0ABT3MXP3</accession>
<evidence type="ECO:0000313" key="2">
    <source>
        <dbReference type="EMBL" id="MCW7553843.1"/>
    </source>
</evidence>
<name>A0ABT3MXP3_9GAMM</name>
<keyword evidence="3" id="KW-1185">Reference proteome</keyword>
<feature type="region of interest" description="Disordered" evidence="1">
    <location>
        <begin position="315"/>
        <end position="342"/>
    </location>
</feature>
<organism evidence="2 3">
    <name type="scientific">Endozoicomonas gorgoniicola</name>
    <dbReference type="NCBI Taxonomy" id="1234144"/>
    <lineage>
        <taxon>Bacteria</taxon>
        <taxon>Pseudomonadati</taxon>
        <taxon>Pseudomonadota</taxon>
        <taxon>Gammaproteobacteria</taxon>
        <taxon>Oceanospirillales</taxon>
        <taxon>Endozoicomonadaceae</taxon>
        <taxon>Endozoicomonas</taxon>
    </lineage>
</organism>